<reference evidence="1 2" key="1">
    <citation type="submission" date="2022-05" db="EMBL/GenBank/DDBJ databases">
        <authorList>
            <person name="Park J.-S."/>
        </authorList>
    </citation>
    <scope>NUCLEOTIDE SEQUENCE [LARGE SCALE GENOMIC DNA]</scope>
    <source>
        <strain evidence="1 2">2012CJ34-2</strain>
    </source>
</reference>
<organism evidence="1 2">
    <name type="scientific">Parendozoicomonas callyspongiae</name>
    <dbReference type="NCBI Taxonomy" id="2942213"/>
    <lineage>
        <taxon>Bacteria</taxon>
        <taxon>Pseudomonadati</taxon>
        <taxon>Pseudomonadota</taxon>
        <taxon>Gammaproteobacteria</taxon>
        <taxon>Oceanospirillales</taxon>
        <taxon>Endozoicomonadaceae</taxon>
        <taxon>Parendozoicomonas</taxon>
    </lineage>
</organism>
<evidence type="ECO:0000313" key="1">
    <source>
        <dbReference type="EMBL" id="MCL6269332.1"/>
    </source>
</evidence>
<dbReference type="Proteomes" id="UP001203338">
    <property type="component" value="Unassembled WGS sequence"/>
</dbReference>
<keyword evidence="2" id="KW-1185">Reference proteome</keyword>
<accession>A0ABT0PEY8</accession>
<dbReference type="Pfam" id="PF06996">
    <property type="entry name" value="T6SS_TssG"/>
    <property type="match status" value="1"/>
</dbReference>
<dbReference type="PANTHER" id="PTHR35564:SF4">
    <property type="entry name" value="CYTOPLASMIC PROTEIN"/>
    <property type="match status" value="1"/>
</dbReference>
<dbReference type="EMBL" id="JAMFLX010000005">
    <property type="protein sequence ID" value="MCL6269332.1"/>
    <property type="molecule type" value="Genomic_DNA"/>
</dbReference>
<name>A0ABT0PEY8_9GAMM</name>
<protein>
    <submittedName>
        <fullName evidence="1">Type VI secretion system baseplate subunit TssG</fullName>
    </submittedName>
</protein>
<comment type="caution">
    <text evidence="1">The sequence shown here is derived from an EMBL/GenBank/DDBJ whole genome shotgun (WGS) entry which is preliminary data.</text>
</comment>
<dbReference type="InterPro" id="IPR010732">
    <property type="entry name" value="T6SS_TssG-like"/>
</dbReference>
<proteinExistence type="predicted"/>
<dbReference type="RefSeq" id="WP_249698315.1">
    <property type="nucleotide sequence ID" value="NZ_JAMFLX010000005.1"/>
</dbReference>
<evidence type="ECO:0000313" key="2">
    <source>
        <dbReference type="Proteomes" id="UP001203338"/>
    </source>
</evidence>
<dbReference type="PANTHER" id="PTHR35564">
    <property type="match status" value="1"/>
</dbReference>
<gene>
    <name evidence="1" type="primary">tssG</name>
    <name evidence="1" type="ORF">M3P05_05155</name>
</gene>
<dbReference type="NCBIfam" id="TIGR03347">
    <property type="entry name" value="VI_chp_1"/>
    <property type="match status" value="1"/>
</dbReference>
<sequence length="377" mass="42913">MTAAEKPPGHKNKRPTVVDKLRSRPQEFDFFQAVRLLETIGQTEKAQAEKFASQPVAEQAPPHKELVRFLVSQNLSFSASDIARLKIREQEENDDPDNRHQWLMEVSFMGLTGSQGVMPQHFTETVLKELKAKNRSLRDFLDIFHHRTISLFYRAWRKYQLPAHVERHRIKHVGDFEPTKENDLYSHAVKSLVGLGTNAVQNRTALSDEIAAGMGGLLGRNIRSASALKSAILHHFGLKAEIEQFIGEWYHIPRDLQTQLPGVVNRNKGINNILGQNAVLGEQSWQIQSRFRVVLEPMSYKLYMSFLPGSHRLESLRSLVRLVAGTELDFDICIRVLEQELPALQLSQRADYYPMLGFNSRLESEVSNQMVVVAVPG</sequence>